<dbReference type="Pfam" id="PF10539">
    <property type="entry name" value="Dev_Cell_Death"/>
    <property type="match status" value="1"/>
</dbReference>
<evidence type="ECO:0000259" key="3">
    <source>
        <dbReference type="PROSITE" id="PS51222"/>
    </source>
</evidence>
<dbReference type="InterPro" id="IPR013989">
    <property type="entry name" value="Dev_and_cell_death_domain"/>
</dbReference>
<dbReference type="PANTHER" id="PTHR46034:SF7">
    <property type="entry name" value="INFLUENZA VIRUS NS1A-BINDING PROTEIN"/>
    <property type="match status" value="1"/>
</dbReference>
<dbReference type="OrthoDB" id="45365at2759"/>
<reference evidence="4 5" key="1">
    <citation type="submission" date="2020-04" db="EMBL/GenBank/DDBJ databases">
        <title>Plant Genome Project.</title>
        <authorList>
            <person name="Zhang R.-G."/>
        </authorList>
    </citation>
    <scope>NUCLEOTIDE SEQUENCE [LARGE SCALE GENOMIC DNA]</scope>
    <source>
        <strain evidence="4">YNK0</strain>
        <tissue evidence="4">Leaf</tissue>
    </source>
</reference>
<dbReference type="InterPro" id="IPR006652">
    <property type="entry name" value="Kelch_1"/>
</dbReference>
<keyword evidence="5" id="KW-1185">Reference proteome</keyword>
<feature type="region of interest" description="Disordered" evidence="2">
    <location>
        <begin position="1"/>
        <end position="29"/>
    </location>
</feature>
<dbReference type="InterPro" id="IPR044832">
    <property type="entry name" value="NRP-like"/>
</dbReference>
<evidence type="ECO:0000256" key="1">
    <source>
        <dbReference type="SAM" id="Coils"/>
    </source>
</evidence>
<dbReference type="SMART" id="SM00612">
    <property type="entry name" value="Kelch"/>
    <property type="match status" value="6"/>
</dbReference>
<dbReference type="SMART" id="SM00767">
    <property type="entry name" value="DCD"/>
    <property type="match status" value="1"/>
</dbReference>
<feature type="domain" description="DCD" evidence="3">
    <location>
        <begin position="35"/>
        <end position="168"/>
    </location>
</feature>
<accession>A0A834ZAS7</accession>
<dbReference type="Proteomes" id="UP000655225">
    <property type="component" value="Unassembled WGS sequence"/>
</dbReference>
<dbReference type="Gene3D" id="2.120.10.80">
    <property type="entry name" value="Kelch-type beta propeller"/>
    <property type="match status" value="1"/>
</dbReference>
<dbReference type="GO" id="GO:0034976">
    <property type="term" value="P:response to endoplasmic reticulum stress"/>
    <property type="evidence" value="ECO:0007669"/>
    <property type="project" value="InterPro"/>
</dbReference>
<proteinExistence type="predicted"/>
<sequence>MGAGRKTQTFTLHERTPYSSPTGNSSVTSRNLRKVDLGGVIFGCKHSTMRECLFKQLFGLPTQHYSYVRNILPGLPLFLFNYSDRKLHGIFEAASPGQMNINPYGWTTDGSERTFYPAQVRIHIRMQCEALLEDQFRPIISDNYYTQSHFWFELDHAQTSRLISLFSSSAVPPSTSAQQNTAKWRSMFKPVPTLETRQEGEVLKAPPSDVGFTNSYETNAEWGSSCVPPSLDEETQPLEAHIEVEAEAEEKNEEELVYLKLQQLSLNRGCSNSATVDDGEDNVPFVTSDGHLEDGCSLGQMVFEENEDISISPSDVPSIVAQLMQGMKDLKASHLEQVQKISFLELKLAESEIEIHQLNDRCKMLESTSNHSMEPVDEPTMESNLPLDSSLDDLIYLAGGFDGVSWLSALDSYSPSLDVMKPLRPMSSIRSYASVAKLNGELYIFGGGNGIEWYNTVESYNPLSNQWTVHPSLRAGKGSLAGATINDKIFAIGGGNGVECFSEVELFDAEIGRWISTQSMLHKRFAPAAAELNGVLYVVGGYDGKDYLKSAERFDPREYSWTRLESMNTRRGCHSLAVMNGNLYASGGYDGTKMVSSVEIFDPRIGSWRMGDPMNHSRGYSAPAVIGESIYVIGGVKDDKGIVDTVECYKEGHGWQITNLKAVGKRCFFSAIVL</sequence>
<gene>
    <name evidence="4" type="ORF">HHK36_010637</name>
</gene>
<dbReference type="Pfam" id="PF01344">
    <property type="entry name" value="Kelch_1"/>
    <property type="match status" value="5"/>
</dbReference>
<dbReference type="PROSITE" id="PS51222">
    <property type="entry name" value="DCD"/>
    <property type="match status" value="1"/>
</dbReference>
<dbReference type="AlphaFoldDB" id="A0A834ZAS7"/>
<feature type="coiled-coil region" evidence="1">
    <location>
        <begin position="341"/>
        <end position="368"/>
    </location>
</feature>
<dbReference type="OMA" id="FKEGQGW"/>
<dbReference type="EMBL" id="JABCRI010000007">
    <property type="protein sequence ID" value="KAF8402551.1"/>
    <property type="molecule type" value="Genomic_DNA"/>
</dbReference>
<evidence type="ECO:0000313" key="4">
    <source>
        <dbReference type="EMBL" id="KAF8402551.1"/>
    </source>
</evidence>
<dbReference type="SUPFAM" id="SSF117281">
    <property type="entry name" value="Kelch motif"/>
    <property type="match status" value="1"/>
</dbReference>
<protein>
    <recommendedName>
        <fullName evidence="3">DCD domain-containing protein</fullName>
    </recommendedName>
</protein>
<dbReference type="PANTHER" id="PTHR46034">
    <property type="match status" value="1"/>
</dbReference>
<dbReference type="InterPro" id="IPR015915">
    <property type="entry name" value="Kelch-typ_b-propeller"/>
</dbReference>
<keyword evidence="1" id="KW-0175">Coiled coil</keyword>
<organism evidence="4 5">
    <name type="scientific">Tetracentron sinense</name>
    <name type="common">Spur-leaf</name>
    <dbReference type="NCBI Taxonomy" id="13715"/>
    <lineage>
        <taxon>Eukaryota</taxon>
        <taxon>Viridiplantae</taxon>
        <taxon>Streptophyta</taxon>
        <taxon>Embryophyta</taxon>
        <taxon>Tracheophyta</taxon>
        <taxon>Spermatophyta</taxon>
        <taxon>Magnoliopsida</taxon>
        <taxon>Trochodendrales</taxon>
        <taxon>Trochodendraceae</taxon>
        <taxon>Tetracentron</taxon>
    </lineage>
</organism>
<name>A0A834ZAS7_TETSI</name>
<comment type="caution">
    <text evidence="4">The sequence shown here is derived from an EMBL/GenBank/DDBJ whole genome shotgun (WGS) entry which is preliminary data.</text>
</comment>
<evidence type="ECO:0000313" key="5">
    <source>
        <dbReference type="Proteomes" id="UP000655225"/>
    </source>
</evidence>
<evidence type="ECO:0000256" key="2">
    <source>
        <dbReference type="SAM" id="MobiDB-lite"/>
    </source>
</evidence>